<dbReference type="Gene3D" id="3.50.50.60">
    <property type="entry name" value="FAD/NAD(P)-binding domain"/>
    <property type="match status" value="2"/>
</dbReference>
<dbReference type="AlphaFoldDB" id="A0A5C6WUM6"/>
<dbReference type="EMBL" id="VOSL01000139">
    <property type="protein sequence ID" value="TXD32129.1"/>
    <property type="molecule type" value="Genomic_DNA"/>
</dbReference>
<dbReference type="Pfam" id="PF07992">
    <property type="entry name" value="Pyr_redox_2"/>
    <property type="match status" value="1"/>
</dbReference>
<dbReference type="InterPro" id="IPR023753">
    <property type="entry name" value="FAD/NAD-binding_dom"/>
</dbReference>
<protein>
    <submittedName>
        <fullName evidence="2">NAD(P)-dependent oxidoreductase</fullName>
    </submittedName>
</protein>
<proteinExistence type="predicted"/>
<dbReference type="PROSITE" id="PS51379">
    <property type="entry name" value="4FE4S_FER_2"/>
    <property type="match status" value="1"/>
</dbReference>
<dbReference type="PANTHER" id="PTHR42783:SF3">
    <property type="entry name" value="GLUTAMATE SYNTHASE [NADPH] SMALL CHAIN-RELATED"/>
    <property type="match status" value="1"/>
</dbReference>
<dbReference type="PRINTS" id="PR00419">
    <property type="entry name" value="ADXRDTASE"/>
</dbReference>
<dbReference type="InterPro" id="IPR009051">
    <property type="entry name" value="Helical_ferredxn"/>
</dbReference>
<accession>A0A5C6WUM6</accession>
<dbReference type="InterPro" id="IPR017896">
    <property type="entry name" value="4Fe4S_Fe-S-bd"/>
</dbReference>
<evidence type="ECO:0000313" key="2">
    <source>
        <dbReference type="EMBL" id="TXD32129.1"/>
    </source>
</evidence>
<evidence type="ECO:0000259" key="1">
    <source>
        <dbReference type="PROSITE" id="PS51379"/>
    </source>
</evidence>
<dbReference type="Pfam" id="PF14691">
    <property type="entry name" value="Fer4_20"/>
    <property type="match status" value="1"/>
</dbReference>
<dbReference type="SUPFAM" id="SSF46548">
    <property type="entry name" value="alpha-helical ferredoxin"/>
    <property type="match status" value="1"/>
</dbReference>
<dbReference type="OrthoDB" id="9803192at2"/>
<dbReference type="PANTHER" id="PTHR42783">
    <property type="entry name" value="GLUTAMATE SYNTHASE [NADPH] SMALL CHAIN"/>
    <property type="match status" value="1"/>
</dbReference>
<dbReference type="GO" id="GO:0051536">
    <property type="term" value="F:iron-sulfur cluster binding"/>
    <property type="evidence" value="ECO:0007669"/>
    <property type="project" value="InterPro"/>
</dbReference>
<gene>
    <name evidence="2" type="ORF">FRC96_18820</name>
</gene>
<sequence>MTDGSGLSTSPFADYKPPMDRGAAMVEANRCLNCYDAPCIRECPTGIDIPGFIKKIASDNMRGSARVILEANILGASCARVCPTEELCEGACVLHDLHEEPIQIGRLQRYATDPVVLGDKALFKAAPSNGRKVACIGAGPASLGCAAELAQHGYEVVIFEKAEQPGGLNTFGIADYKMDYATALAEIEWVKQLGVTIRCNTEVGRDVELATLFNDYDAVFMGVGLGGVSPVGIPGEDLEGSEDALDFIAELKTRPKDEVSLKGKSVAVIGGGNTAIDAVTQASRLGAEKVYMVYRRTRERMGAYAHEQELARKDGGIFVLESMPVEILGEYGRVIGLKCQKTRSDAEGRLEPVPGSEFVLDVDRVFRATGQAKRVGFFETIDGLEFDARGKVIADEHGRTSVKGLWTGGDCVSGGKEVVNAVAEGKRAALSIHQTLEGAE</sequence>
<dbReference type="InterPro" id="IPR028261">
    <property type="entry name" value="DPD_II"/>
</dbReference>
<evidence type="ECO:0000313" key="3">
    <source>
        <dbReference type="Proteomes" id="UP000321046"/>
    </source>
</evidence>
<organism evidence="2 3">
    <name type="scientific">Lujinxingia vulgaris</name>
    <dbReference type="NCBI Taxonomy" id="2600176"/>
    <lineage>
        <taxon>Bacteria</taxon>
        <taxon>Deltaproteobacteria</taxon>
        <taxon>Bradymonadales</taxon>
        <taxon>Lujinxingiaceae</taxon>
        <taxon>Lujinxingia</taxon>
    </lineage>
</organism>
<reference evidence="2 3" key="1">
    <citation type="submission" date="2019-08" db="EMBL/GenBank/DDBJ databases">
        <title>Bradymonadales sp. TMQ2.</title>
        <authorList>
            <person name="Liang Q."/>
        </authorList>
    </citation>
    <scope>NUCLEOTIDE SEQUENCE [LARGE SCALE GENOMIC DNA]</scope>
    <source>
        <strain evidence="2 3">TMQ2</strain>
    </source>
</reference>
<dbReference type="GO" id="GO:0016491">
    <property type="term" value="F:oxidoreductase activity"/>
    <property type="evidence" value="ECO:0007669"/>
    <property type="project" value="InterPro"/>
</dbReference>
<comment type="caution">
    <text evidence="2">The sequence shown here is derived from an EMBL/GenBank/DDBJ whole genome shotgun (WGS) entry which is preliminary data.</text>
</comment>
<dbReference type="SUPFAM" id="SSF51971">
    <property type="entry name" value="Nucleotide-binding domain"/>
    <property type="match status" value="2"/>
</dbReference>
<dbReference type="Gene3D" id="1.10.1060.10">
    <property type="entry name" value="Alpha-helical ferredoxin"/>
    <property type="match status" value="1"/>
</dbReference>
<dbReference type="RefSeq" id="WP_146976808.1">
    <property type="nucleotide sequence ID" value="NZ_VOSL01000139.1"/>
</dbReference>
<dbReference type="Proteomes" id="UP000321046">
    <property type="component" value="Unassembled WGS sequence"/>
</dbReference>
<dbReference type="InterPro" id="IPR036188">
    <property type="entry name" value="FAD/NAD-bd_sf"/>
</dbReference>
<feature type="domain" description="4Fe-4S ferredoxin-type" evidence="1">
    <location>
        <begin position="22"/>
        <end position="52"/>
    </location>
</feature>
<name>A0A5C6WUM6_9DELT</name>